<organism evidence="3 4">
    <name type="scientific">Streptomyces montanisoli</name>
    <dbReference type="NCBI Taxonomy" id="2798581"/>
    <lineage>
        <taxon>Bacteria</taxon>
        <taxon>Bacillati</taxon>
        <taxon>Actinomycetota</taxon>
        <taxon>Actinomycetes</taxon>
        <taxon>Kitasatosporales</taxon>
        <taxon>Streptomycetaceae</taxon>
        <taxon>Streptomyces</taxon>
    </lineage>
</organism>
<evidence type="ECO:0000313" key="3">
    <source>
        <dbReference type="EMBL" id="MBP0458120.1"/>
    </source>
</evidence>
<gene>
    <name evidence="3" type="ORF">JFN87_11495</name>
</gene>
<feature type="transmembrane region" description="Helical" evidence="2">
    <location>
        <begin position="203"/>
        <end position="222"/>
    </location>
</feature>
<comment type="caution">
    <text evidence="3">The sequence shown here is derived from an EMBL/GenBank/DDBJ whole genome shotgun (WGS) entry which is preliminary data.</text>
</comment>
<keyword evidence="2" id="KW-0812">Transmembrane</keyword>
<evidence type="ECO:0000313" key="4">
    <source>
        <dbReference type="Proteomes" id="UP000670475"/>
    </source>
</evidence>
<name>A0A940MDR6_9ACTN</name>
<reference evidence="3" key="1">
    <citation type="submission" date="2021-03" db="EMBL/GenBank/DDBJ databases">
        <title>Whole genome sequence of Streptomyces bomunensis MMS17-BM035.</title>
        <authorList>
            <person name="Lee J.H."/>
        </authorList>
    </citation>
    <scope>NUCLEOTIDE SEQUENCE</scope>
    <source>
        <strain evidence="3">MMS17-BM035</strain>
    </source>
</reference>
<evidence type="ECO:0000256" key="2">
    <source>
        <dbReference type="SAM" id="Phobius"/>
    </source>
</evidence>
<dbReference type="Proteomes" id="UP000670475">
    <property type="component" value="Unassembled WGS sequence"/>
</dbReference>
<dbReference type="AlphaFoldDB" id="A0A940MDR6"/>
<keyword evidence="2" id="KW-0472">Membrane</keyword>
<sequence>MPSQHDAPRAGATEGRALPVDEPSPDEPIPDGPFSDEPGAAAEPGATRHRSLRDVDQRLFLSGSAVTLAAFEGYATVRFADAAEVLAHPDGGRILTGPDGVRVAVEPTLYAMLSPERVAAIDAAVPPAAVVATGPREPGAIPRPPEAGADGGPGLSSRTRTPAPPPGRSRARTAGLYAACVAVAAAALLAIRTTFAQLGAAHPHYTVAAMFWVLTAGFVVVARDLRNPPKDRTHIARWWNLPDQFKR</sequence>
<feature type="region of interest" description="Disordered" evidence="1">
    <location>
        <begin position="1"/>
        <end position="51"/>
    </location>
</feature>
<accession>A0A940MDR6</accession>
<feature type="transmembrane region" description="Helical" evidence="2">
    <location>
        <begin position="174"/>
        <end position="191"/>
    </location>
</feature>
<feature type="region of interest" description="Disordered" evidence="1">
    <location>
        <begin position="134"/>
        <end position="170"/>
    </location>
</feature>
<protein>
    <submittedName>
        <fullName evidence="3">Uncharacterized protein</fullName>
    </submittedName>
</protein>
<keyword evidence="4" id="KW-1185">Reference proteome</keyword>
<keyword evidence="2" id="KW-1133">Transmembrane helix</keyword>
<evidence type="ECO:0000256" key="1">
    <source>
        <dbReference type="SAM" id="MobiDB-lite"/>
    </source>
</evidence>
<dbReference type="RefSeq" id="WP_209339884.1">
    <property type="nucleotide sequence ID" value="NZ_JAGIQL010000034.1"/>
</dbReference>
<proteinExistence type="predicted"/>
<dbReference type="EMBL" id="JAGIQL010000034">
    <property type="protein sequence ID" value="MBP0458120.1"/>
    <property type="molecule type" value="Genomic_DNA"/>
</dbReference>